<dbReference type="GO" id="GO:0046872">
    <property type="term" value="F:metal ion binding"/>
    <property type="evidence" value="ECO:0007669"/>
    <property type="project" value="UniProtKB-KW"/>
</dbReference>
<keyword evidence="3" id="KW-0479">Metal-binding</keyword>
<evidence type="ECO:0000259" key="5">
    <source>
        <dbReference type="Pfam" id="PF01951"/>
    </source>
</evidence>
<organism evidence="6 7">
    <name type="scientific">Rhodosorus marinus</name>
    <dbReference type="NCBI Taxonomy" id="101924"/>
    <lineage>
        <taxon>Eukaryota</taxon>
        <taxon>Rhodophyta</taxon>
        <taxon>Stylonematophyceae</taxon>
        <taxon>Stylonematales</taxon>
        <taxon>Stylonemataceae</taxon>
        <taxon>Rhodosorus</taxon>
    </lineage>
</organism>
<dbReference type="PANTHER" id="PTHR12682">
    <property type="entry name" value="ARCHEASE"/>
    <property type="match status" value="1"/>
</dbReference>
<dbReference type="SUPFAM" id="SSF69819">
    <property type="entry name" value="MTH1598-like"/>
    <property type="match status" value="1"/>
</dbReference>
<dbReference type="InterPro" id="IPR023572">
    <property type="entry name" value="Archease_dom"/>
</dbReference>
<dbReference type="GO" id="GO:0072669">
    <property type="term" value="C:tRNA-splicing ligase complex"/>
    <property type="evidence" value="ECO:0007669"/>
    <property type="project" value="TreeGrafter"/>
</dbReference>
<dbReference type="Pfam" id="PF01951">
    <property type="entry name" value="Archease"/>
    <property type="match status" value="1"/>
</dbReference>
<dbReference type="Proteomes" id="UP001157974">
    <property type="component" value="Unassembled WGS sequence"/>
</dbReference>
<proteinExistence type="inferred from homology"/>
<dbReference type="InterPro" id="IPR002804">
    <property type="entry name" value="Archease"/>
</dbReference>
<reference evidence="6 7" key="1">
    <citation type="journal article" date="2023" name="Nat. Commun.">
        <title>Origin of minicircular mitochondrial genomes in red algae.</title>
        <authorList>
            <person name="Lee Y."/>
            <person name="Cho C.H."/>
            <person name="Lee Y.M."/>
            <person name="Park S.I."/>
            <person name="Yang J.H."/>
            <person name="West J.A."/>
            <person name="Bhattacharya D."/>
            <person name="Yoon H.S."/>
        </authorList>
    </citation>
    <scope>NUCLEOTIDE SEQUENCE [LARGE SCALE GENOMIC DNA]</scope>
    <source>
        <strain evidence="6 7">CCMP1338</strain>
        <tissue evidence="6">Whole cell</tissue>
    </source>
</reference>
<keyword evidence="7" id="KW-1185">Reference proteome</keyword>
<feature type="domain" description="Archease" evidence="5">
    <location>
        <begin position="74"/>
        <end position="215"/>
    </location>
</feature>
<dbReference type="AlphaFoldDB" id="A0AAV8V2T8"/>
<name>A0AAV8V2T8_9RHOD</name>
<evidence type="ECO:0000256" key="3">
    <source>
        <dbReference type="ARBA" id="ARBA00022723"/>
    </source>
</evidence>
<dbReference type="GO" id="GO:0006388">
    <property type="term" value="P:tRNA splicing, via endonucleolytic cleavage and ligation"/>
    <property type="evidence" value="ECO:0007669"/>
    <property type="project" value="TreeGrafter"/>
</dbReference>
<evidence type="ECO:0000256" key="4">
    <source>
        <dbReference type="ARBA" id="ARBA00022837"/>
    </source>
</evidence>
<dbReference type="EMBL" id="JAMWBK010000002">
    <property type="protein sequence ID" value="KAJ8907922.1"/>
    <property type="molecule type" value="Genomic_DNA"/>
</dbReference>
<dbReference type="InterPro" id="IPR036820">
    <property type="entry name" value="Archease_dom_sf"/>
</dbReference>
<comment type="similarity">
    <text evidence="1">Belongs to the archease family.</text>
</comment>
<protein>
    <recommendedName>
        <fullName evidence="5">Archease domain-containing protein</fullName>
    </recommendedName>
</protein>
<dbReference type="Gene3D" id="3.55.10.10">
    <property type="entry name" value="Archease domain"/>
    <property type="match status" value="1"/>
</dbReference>
<evidence type="ECO:0000256" key="2">
    <source>
        <dbReference type="ARBA" id="ARBA00022694"/>
    </source>
</evidence>
<keyword evidence="2" id="KW-0819">tRNA processing</keyword>
<evidence type="ECO:0000313" key="7">
    <source>
        <dbReference type="Proteomes" id="UP001157974"/>
    </source>
</evidence>
<comment type="caution">
    <text evidence="6">The sequence shown here is derived from an EMBL/GenBank/DDBJ whole genome shotgun (WGS) entry which is preliminary data.</text>
</comment>
<accession>A0AAV8V2T8</accession>
<sequence>MEPDVEWEVLGRRERQLRRLRFSEMVIQDQIDAPAPRTAELAECAGREALGLDGAEAVIQGGHQEGGQTSEGGFTFEDHPADVIIHAWASSIEGAFCACARGMSAYMTDLAKVEEPVSKRISATGKGDERSALEGLLDTCLLRFMLDGIVTKNVYNLELKVDPKSQSWEVSADSSGDTFDPKKHSQGTEVKAITKSNTTVVRGKDRVDVYVIVDI</sequence>
<dbReference type="PANTHER" id="PTHR12682:SF11">
    <property type="entry name" value="PROTEIN ARCHEASE"/>
    <property type="match status" value="1"/>
</dbReference>
<evidence type="ECO:0000313" key="6">
    <source>
        <dbReference type="EMBL" id="KAJ8907922.1"/>
    </source>
</evidence>
<evidence type="ECO:0000256" key="1">
    <source>
        <dbReference type="ARBA" id="ARBA00007963"/>
    </source>
</evidence>
<gene>
    <name evidence="6" type="ORF">NDN08_008025</name>
</gene>
<keyword evidence="4" id="KW-0106">Calcium</keyword>